<dbReference type="KEGG" id="spsw:Sps_03136"/>
<evidence type="ECO:0000256" key="1">
    <source>
        <dbReference type="SAM" id="Phobius"/>
    </source>
</evidence>
<evidence type="ECO:0000313" key="2">
    <source>
        <dbReference type="EMBL" id="AQS38279.1"/>
    </source>
</evidence>
<name>A0A1S6HRX9_9GAMM</name>
<dbReference type="EMBL" id="CP014782">
    <property type="protein sequence ID" value="AQS38279.1"/>
    <property type="molecule type" value="Genomic_DNA"/>
</dbReference>
<keyword evidence="1" id="KW-1133">Transmembrane helix</keyword>
<dbReference type="AlphaFoldDB" id="A0A1S6HRX9"/>
<gene>
    <name evidence="2" type="ORF">Sps_03136</name>
</gene>
<evidence type="ECO:0000313" key="3">
    <source>
        <dbReference type="Proteomes" id="UP000189545"/>
    </source>
</evidence>
<organism evidence="2 3">
    <name type="scientific">Shewanella psychrophila</name>
    <dbReference type="NCBI Taxonomy" id="225848"/>
    <lineage>
        <taxon>Bacteria</taxon>
        <taxon>Pseudomonadati</taxon>
        <taxon>Pseudomonadota</taxon>
        <taxon>Gammaproteobacteria</taxon>
        <taxon>Alteromonadales</taxon>
        <taxon>Shewanellaceae</taxon>
        <taxon>Shewanella</taxon>
    </lineage>
</organism>
<sequence length="185" mass="21520">MAYSDTAFEAGDWQFFELILAAGVAALIIFWLILTHFKRQGFMSWSLVILASAGMASLCAHSRLNAMQLDSLLSQGKAIEIIDGEFRYGEYHFPYMAKHGIDYREINLDDRTIKLYHSGYLPNSRCYRDFYSDNHFNDNVNLRLYIHWFESNYEFKQQTYKLKAPCIIKIERLKTAGNMSVASRI</sequence>
<dbReference type="Proteomes" id="UP000189545">
    <property type="component" value="Chromosome"/>
</dbReference>
<accession>A0A1S6HRX9</accession>
<proteinExistence type="predicted"/>
<dbReference type="RefSeq" id="WP_077753344.1">
    <property type="nucleotide sequence ID" value="NZ_CP014782.1"/>
</dbReference>
<feature type="transmembrane region" description="Helical" evidence="1">
    <location>
        <begin position="45"/>
        <end position="64"/>
    </location>
</feature>
<reference evidence="2 3" key="1">
    <citation type="submission" date="2016-03" db="EMBL/GenBank/DDBJ databases">
        <title>Complete genome sequence of Shewanella psychrophila WP2, a deep sea bacterium isolated from west Pacific sediment.</title>
        <authorList>
            <person name="Xu G."/>
            <person name="Jian H."/>
        </authorList>
    </citation>
    <scope>NUCLEOTIDE SEQUENCE [LARGE SCALE GENOMIC DNA]</scope>
    <source>
        <strain evidence="2 3">WP2</strain>
    </source>
</reference>
<keyword evidence="3" id="KW-1185">Reference proteome</keyword>
<dbReference type="OrthoDB" id="6261682at2"/>
<dbReference type="STRING" id="225848.Sps_03136"/>
<protein>
    <submittedName>
        <fullName evidence="2">Uncharacterized protein</fullName>
    </submittedName>
</protein>
<keyword evidence="1" id="KW-0812">Transmembrane</keyword>
<keyword evidence="1" id="KW-0472">Membrane</keyword>
<feature type="transmembrane region" description="Helical" evidence="1">
    <location>
        <begin position="13"/>
        <end position="33"/>
    </location>
</feature>